<dbReference type="Gene3D" id="2.60.120.10">
    <property type="entry name" value="Jelly Rolls"/>
    <property type="match status" value="1"/>
</dbReference>
<sequence length="160" mass="17614">MVAPPPGKSPHLAKLEQLPLAEVFEPSHLELLAQIASQEDYAAETTLFRPGDEAQWFYAVVSGRVSLTLQVPGRAPTIVASLSRGDLFGWEALRVDSRRDITAVASKATQCLRCSGAALRELCELDHELGYRVMSHAFDRVARDLSDCRVRLVDMYGQGC</sequence>
<dbReference type="InterPro" id="IPR018490">
    <property type="entry name" value="cNMP-bd_dom_sf"/>
</dbReference>
<accession>A6FYA3</accession>
<dbReference type="Proteomes" id="UP000005801">
    <property type="component" value="Unassembled WGS sequence"/>
</dbReference>
<reference evidence="2 3" key="1">
    <citation type="submission" date="2007-06" db="EMBL/GenBank/DDBJ databases">
        <authorList>
            <person name="Shimkets L."/>
            <person name="Ferriera S."/>
            <person name="Johnson J."/>
            <person name="Kravitz S."/>
            <person name="Beeson K."/>
            <person name="Sutton G."/>
            <person name="Rogers Y.-H."/>
            <person name="Friedman R."/>
            <person name="Frazier M."/>
            <person name="Venter J.C."/>
        </authorList>
    </citation>
    <scope>NUCLEOTIDE SEQUENCE [LARGE SCALE GENOMIC DNA]</scope>
    <source>
        <strain evidence="2 3">SIR-1</strain>
    </source>
</reference>
<dbReference type="SMART" id="SM00100">
    <property type="entry name" value="cNMP"/>
    <property type="match status" value="1"/>
</dbReference>
<organism evidence="2 3">
    <name type="scientific">Plesiocystis pacifica SIR-1</name>
    <dbReference type="NCBI Taxonomy" id="391625"/>
    <lineage>
        <taxon>Bacteria</taxon>
        <taxon>Pseudomonadati</taxon>
        <taxon>Myxococcota</taxon>
        <taxon>Polyangia</taxon>
        <taxon>Nannocystales</taxon>
        <taxon>Nannocystaceae</taxon>
        <taxon>Plesiocystis</taxon>
    </lineage>
</organism>
<keyword evidence="3" id="KW-1185">Reference proteome</keyword>
<proteinExistence type="predicted"/>
<comment type="caution">
    <text evidence="2">The sequence shown here is derived from an EMBL/GenBank/DDBJ whole genome shotgun (WGS) entry which is preliminary data.</text>
</comment>
<gene>
    <name evidence="2" type="ORF">PPSIR1_39865</name>
</gene>
<dbReference type="EMBL" id="ABCS01000003">
    <property type="protein sequence ID" value="EDM81482.1"/>
    <property type="molecule type" value="Genomic_DNA"/>
</dbReference>
<dbReference type="PROSITE" id="PS50042">
    <property type="entry name" value="CNMP_BINDING_3"/>
    <property type="match status" value="1"/>
</dbReference>
<protein>
    <submittedName>
        <fullName evidence="2">Cyclic nucleotide-binding domain (CNMP-BD) protein</fullName>
    </submittedName>
</protein>
<dbReference type="RefSeq" id="WP_006969452.1">
    <property type="nucleotide sequence ID" value="NZ_ABCS01000003.1"/>
</dbReference>
<evidence type="ECO:0000313" key="3">
    <source>
        <dbReference type="Proteomes" id="UP000005801"/>
    </source>
</evidence>
<dbReference type="CDD" id="cd00038">
    <property type="entry name" value="CAP_ED"/>
    <property type="match status" value="1"/>
</dbReference>
<dbReference type="SUPFAM" id="SSF51206">
    <property type="entry name" value="cAMP-binding domain-like"/>
    <property type="match status" value="1"/>
</dbReference>
<dbReference type="eggNOG" id="COG0664">
    <property type="taxonomic scope" value="Bacteria"/>
</dbReference>
<dbReference type="InterPro" id="IPR014710">
    <property type="entry name" value="RmlC-like_jellyroll"/>
</dbReference>
<dbReference type="AlphaFoldDB" id="A6FYA3"/>
<dbReference type="Pfam" id="PF00027">
    <property type="entry name" value="cNMP_binding"/>
    <property type="match status" value="1"/>
</dbReference>
<dbReference type="InterPro" id="IPR000595">
    <property type="entry name" value="cNMP-bd_dom"/>
</dbReference>
<dbReference type="OrthoDB" id="5506583at2"/>
<evidence type="ECO:0000313" key="2">
    <source>
        <dbReference type="EMBL" id="EDM81482.1"/>
    </source>
</evidence>
<feature type="domain" description="Cyclic nucleotide-binding" evidence="1">
    <location>
        <begin position="20"/>
        <end position="122"/>
    </location>
</feature>
<dbReference type="STRING" id="391625.PPSIR1_39865"/>
<name>A6FYA3_9BACT</name>
<evidence type="ECO:0000259" key="1">
    <source>
        <dbReference type="PROSITE" id="PS50042"/>
    </source>
</evidence>